<dbReference type="Proteomes" id="UP000094801">
    <property type="component" value="Unassembled WGS sequence"/>
</dbReference>
<comment type="similarity">
    <text evidence="1">Belongs to the sorting nexin family.</text>
</comment>
<dbReference type="GO" id="GO:0015031">
    <property type="term" value="P:protein transport"/>
    <property type="evidence" value="ECO:0007669"/>
    <property type="project" value="UniProtKB-KW"/>
</dbReference>
<gene>
    <name evidence="5" type="ORF">CANARDRAFT_203478</name>
</gene>
<accession>A0A1E4SV15</accession>
<evidence type="ECO:0000256" key="1">
    <source>
        <dbReference type="ARBA" id="ARBA00010883"/>
    </source>
</evidence>
<dbReference type="EMBL" id="KV453865">
    <property type="protein sequence ID" value="ODV83272.1"/>
    <property type="molecule type" value="Genomic_DNA"/>
</dbReference>
<evidence type="ECO:0000256" key="4">
    <source>
        <dbReference type="ARBA" id="ARBA00023121"/>
    </source>
</evidence>
<protein>
    <submittedName>
        <fullName evidence="5">Uncharacterized protein</fullName>
    </submittedName>
</protein>
<keyword evidence="6" id="KW-1185">Reference proteome</keyword>
<evidence type="ECO:0000313" key="5">
    <source>
        <dbReference type="EMBL" id="ODV83272.1"/>
    </source>
</evidence>
<dbReference type="PANTHER" id="PTHR46979:SF2">
    <property type="entry name" value="SORTING NEXIN-41"/>
    <property type="match status" value="1"/>
</dbReference>
<evidence type="ECO:0000313" key="6">
    <source>
        <dbReference type="Proteomes" id="UP000094801"/>
    </source>
</evidence>
<dbReference type="OrthoDB" id="289314at2759"/>
<dbReference type="GO" id="GO:0008289">
    <property type="term" value="F:lipid binding"/>
    <property type="evidence" value="ECO:0007669"/>
    <property type="project" value="UniProtKB-KW"/>
</dbReference>
<dbReference type="AlphaFoldDB" id="A0A1E4SV15"/>
<evidence type="ECO:0000256" key="3">
    <source>
        <dbReference type="ARBA" id="ARBA00022927"/>
    </source>
</evidence>
<proteinExistence type="inferred from homology"/>
<reference evidence="6" key="1">
    <citation type="submission" date="2016-04" db="EMBL/GenBank/DDBJ databases">
        <title>Comparative genomics of biotechnologically important yeasts.</title>
        <authorList>
            <consortium name="DOE Joint Genome Institute"/>
            <person name="Riley R."/>
            <person name="Haridas S."/>
            <person name="Wolfe K.H."/>
            <person name="Lopes M.R."/>
            <person name="Hittinger C.T."/>
            <person name="Goker M."/>
            <person name="Salamov A."/>
            <person name="Wisecaver J."/>
            <person name="Long T.M."/>
            <person name="Aerts A.L."/>
            <person name="Barry K."/>
            <person name="Choi C."/>
            <person name="Clum A."/>
            <person name="Coughlan A.Y."/>
            <person name="Deshpande S."/>
            <person name="Douglass A.P."/>
            <person name="Hanson S.J."/>
            <person name="Klenk H.-P."/>
            <person name="Labutti K."/>
            <person name="Lapidus A."/>
            <person name="Lindquist E."/>
            <person name="Lipzen A."/>
            <person name="Meier-Kolthoff J.P."/>
            <person name="Ohm R.A."/>
            <person name="Otillar R.P."/>
            <person name="Pangilinan J."/>
            <person name="Peng Y."/>
            <person name="Rokas A."/>
            <person name="Rosa C.A."/>
            <person name="Scheuner C."/>
            <person name="Sibirny A.A."/>
            <person name="Slot J.C."/>
            <person name="Stielow J.B."/>
            <person name="Sun H."/>
            <person name="Kurtzman C.P."/>
            <person name="Blackwell M."/>
            <person name="Grigoriev I.V."/>
            <person name="Jeffries T.W."/>
        </authorList>
    </citation>
    <scope>NUCLEOTIDE SEQUENCE [LARGE SCALE GENOMIC DNA]</scope>
    <source>
        <strain evidence="6">NRRL YB-2248</strain>
    </source>
</reference>
<keyword evidence="4" id="KW-0446">Lipid-binding</keyword>
<keyword evidence="2" id="KW-0813">Transport</keyword>
<keyword evidence="3" id="KW-0653">Protein transport</keyword>
<dbReference type="STRING" id="983967.A0A1E4SV15"/>
<dbReference type="InterPro" id="IPR051079">
    <property type="entry name" value="Sorting_Nexin_Autophagy"/>
</dbReference>
<sequence>MELKIKNILIIIINLESIIKKLIKNFEKNKLTLVELGGFFNIFSILEEQHQKIESFGNKIDLTFLNIELLIKSITIKILEPLMILRLTLISMIQLLNFRKLKELQLTYLQEIILKKQSRMKSIIERLISEYKLNEVLMENNINSPSVNKALNELKLKRSKYGKLSDSSMIIINDNEQEDDDDELFIRNYDNLQTGNSQNNWKTVIAGTSKSITSNKTSYSNSNYNKSISKLSLIELNSEINKIKLELNEKLIPCFNNLLNDVKFISLQIENNLNIELNKIILKLNSIINDWKNDVCGEFAISCMNIWKSDK</sequence>
<organism evidence="5 6">
    <name type="scientific">[Candida] arabinofermentans NRRL YB-2248</name>
    <dbReference type="NCBI Taxonomy" id="983967"/>
    <lineage>
        <taxon>Eukaryota</taxon>
        <taxon>Fungi</taxon>
        <taxon>Dikarya</taxon>
        <taxon>Ascomycota</taxon>
        <taxon>Saccharomycotina</taxon>
        <taxon>Pichiomycetes</taxon>
        <taxon>Pichiales</taxon>
        <taxon>Pichiaceae</taxon>
        <taxon>Ogataea</taxon>
        <taxon>Ogataea/Candida clade</taxon>
    </lineage>
</organism>
<evidence type="ECO:0000256" key="2">
    <source>
        <dbReference type="ARBA" id="ARBA00022448"/>
    </source>
</evidence>
<name>A0A1E4SV15_9ASCO</name>
<dbReference type="PANTHER" id="PTHR46979">
    <property type="entry name" value="SORTING NEXIN-41"/>
    <property type="match status" value="1"/>
</dbReference>